<dbReference type="GO" id="GO:0015276">
    <property type="term" value="F:ligand-gated monoatomic ion channel activity"/>
    <property type="evidence" value="ECO:0007669"/>
    <property type="project" value="InterPro"/>
</dbReference>
<evidence type="ECO:0000256" key="8">
    <source>
        <dbReference type="ARBA" id="ARBA00023180"/>
    </source>
</evidence>
<keyword evidence="9" id="KW-1071">Ligand-gated ion channel</keyword>
<dbReference type="Proteomes" id="UP001515500">
    <property type="component" value="Chromosome 8"/>
</dbReference>
<dbReference type="AlphaFoldDB" id="A0AB40BV05"/>
<feature type="transmembrane region" description="Helical" evidence="11">
    <location>
        <begin position="472"/>
        <end position="494"/>
    </location>
</feature>
<dbReference type="Pfam" id="PF01094">
    <property type="entry name" value="ANF_receptor"/>
    <property type="match status" value="1"/>
</dbReference>
<evidence type="ECO:0000256" key="7">
    <source>
        <dbReference type="ARBA" id="ARBA00023170"/>
    </source>
</evidence>
<evidence type="ECO:0000313" key="14">
    <source>
        <dbReference type="RefSeq" id="XP_039130929.1"/>
    </source>
</evidence>
<feature type="transmembrane region" description="Helical" evidence="11">
    <location>
        <begin position="410"/>
        <end position="428"/>
    </location>
</feature>
<dbReference type="RefSeq" id="XP_039130929.1">
    <property type="nucleotide sequence ID" value="XM_039274995.1"/>
</dbReference>
<keyword evidence="2" id="KW-0813">Transport</keyword>
<dbReference type="GO" id="GO:0016020">
    <property type="term" value="C:membrane"/>
    <property type="evidence" value="ECO:0007669"/>
    <property type="project" value="UniProtKB-SubCell"/>
</dbReference>
<keyword evidence="8" id="KW-0325">Glycoprotein</keyword>
<comment type="subcellular location">
    <subcellularLocation>
        <location evidence="1">Membrane</location>
        <topology evidence="1">Multi-pass membrane protein</topology>
    </subcellularLocation>
</comment>
<dbReference type="SMART" id="SM00079">
    <property type="entry name" value="PBPe"/>
    <property type="match status" value="1"/>
</dbReference>
<dbReference type="Pfam" id="PF10613">
    <property type="entry name" value="Lig_chan-Glu_bd"/>
    <property type="match status" value="1"/>
</dbReference>
<evidence type="ECO:0000313" key="13">
    <source>
        <dbReference type="Proteomes" id="UP001515500"/>
    </source>
</evidence>
<dbReference type="Gene3D" id="3.40.190.10">
    <property type="entry name" value="Periplasmic binding protein-like II"/>
    <property type="match status" value="1"/>
</dbReference>
<gene>
    <name evidence="14" type="primary">LOC120267342</name>
</gene>
<keyword evidence="10" id="KW-0407">Ion channel</keyword>
<evidence type="ECO:0000259" key="12">
    <source>
        <dbReference type="SMART" id="SM00079"/>
    </source>
</evidence>
<dbReference type="PANTHER" id="PTHR18966">
    <property type="entry name" value="IONOTROPIC GLUTAMATE RECEPTOR"/>
    <property type="match status" value="1"/>
</dbReference>
<sequence length="600" mass="67739">MIVCCVVDLIRSYDWRSAILLYEEDDDYGSISGGIITSLSNALQGVGAVIDEIVSFPRLDSSLTVKDIVGKEMEKVVVSQCCRVFVILQSSPLLIFHLFEEAQRLGLMEAGNTWIVVADSGVNSILELEEKLSFSYFSSNVQGVIGVKPYFEETSMNFQRFYSRFRKRYPTKHQELRISAMHGHDAIHAITLGIAESKKRRTTLLEGILASKIEGLTGSILFGNDGIRLLENNSLAFQVINFVGKSYREMGFWSEGFGLCKQKDVSVNSLLPVFWPMEQIKVPGGWGKLRVEVPGNNVFDGSFVKVEYDHNGRPSFVGGFCIDVFKASLNKLKYHIDFEFLPFNGSYDDLIQQVALKRFDVAVGDITILADRMPFVDFTLPFTESSIGMLVRTKTSGYAWMLLKPFSKGLLGLIVASFIYTTLIVWYLETRSINLNSTGAEKVRFSTTLWLMFSTIFFPLNKIHSSYTKFVMVVWLFVVLIITQTFTASLSSILTTEKLKPKLGINGIIGVNSGSKYLIKYLENVIHFQGQNIREIIKIEDYHNAFQSGKISAAFMEMPYMRLFLSLYKDYTIYGESQKLGGFGIVSGTNFKFLSFQHMH</sequence>
<feature type="transmembrane region" description="Helical" evidence="11">
    <location>
        <begin position="443"/>
        <end position="460"/>
    </location>
</feature>
<keyword evidence="5" id="KW-0406">Ion transport</keyword>
<keyword evidence="3 11" id="KW-0812">Transmembrane</keyword>
<dbReference type="InterPro" id="IPR001320">
    <property type="entry name" value="Iontro_rcpt_C"/>
</dbReference>
<evidence type="ECO:0000256" key="11">
    <source>
        <dbReference type="SAM" id="Phobius"/>
    </source>
</evidence>
<evidence type="ECO:0000256" key="10">
    <source>
        <dbReference type="ARBA" id="ARBA00023303"/>
    </source>
</evidence>
<dbReference type="Gene3D" id="1.10.287.70">
    <property type="match status" value="1"/>
</dbReference>
<keyword evidence="6 11" id="KW-0472">Membrane</keyword>
<dbReference type="InterPro" id="IPR015683">
    <property type="entry name" value="Ionotropic_Glu_rcpt"/>
</dbReference>
<dbReference type="SUPFAM" id="SSF53850">
    <property type="entry name" value="Periplasmic binding protein-like II"/>
    <property type="match status" value="1"/>
</dbReference>
<dbReference type="Gene3D" id="3.40.50.2300">
    <property type="match status" value="1"/>
</dbReference>
<feature type="domain" description="Ionotropic glutamate receptor C-terminal" evidence="12">
    <location>
        <begin position="290"/>
        <end position="598"/>
    </location>
</feature>
<dbReference type="Pfam" id="PF00060">
    <property type="entry name" value="Lig_chan"/>
    <property type="match status" value="1"/>
</dbReference>
<organism evidence="13 14">
    <name type="scientific">Dioscorea cayennensis subsp. rotundata</name>
    <name type="common">White Guinea yam</name>
    <name type="synonym">Dioscorea rotundata</name>
    <dbReference type="NCBI Taxonomy" id="55577"/>
    <lineage>
        <taxon>Eukaryota</taxon>
        <taxon>Viridiplantae</taxon>
        <taxon>Streptophyta</taxon>
        <taxon>Embryophyta</taxon>
        <taxon>Tracheophyta</taxon>
        <taxon>Spermatophyta</taxon>
        <taxon>Magnoliopsida</taxon>
        <taxon>Liliopsida</taxon>
        <taxon>Dioscoreales</taxon>
        <taxon>Dioscoreaceae</taxon>
        <taxon>Dioscorea</taxon>
    </lineage>
</organism>
<keyword evidence="13" id="KW-1185">Reference proteome</keyword>
<evidence type="ECO:0000256" key="4">
    <source>
        <dbReference type="ARBA" id="ARBA00022989"/>
    </source>
</evidence>
<dbReference type="InterPro" id="IPR019594">
    <property type="entry name" value="Glu/Gly-bd"/>
</dbReference>
<evidence type="ECO:0000256" key="9">
    <source>
        <dbReference type="ARBA" id="ARBA00023286"/>
    </source>
</evidence>
<dbReference type="InterPro" id="IPR001828">
    <property type="entry name" value="ANF_lig-bd_rcpt"/>
</dbReference>
<keyword evidence="7" id="KW-0675">Receptor</keyword>
<evidence type="ECO:0000256" key="5">
    <source>
        <dbReference type="ARBA" id="ARBA00023065"/>
    </source>
</evidence>
<evidence type="ECO:0000256" key="3">
    <source>
        <dbReference type="ARBA" id="ARBA00022692"/>
    </source>
</evidence>
<dbReference type="InterPro" id="IPR028082">
    <property type="entry name" value="Peripla_BP_I"/>
</dbReference>
<evidence type="ECO:0000256" key="6">
    <source>
        <dbReference type="ARBA" id="ARBA00023136"/>
    </source>
</evidence>
<evidence type="ECO:0000256" key="2">
    <source>
        <dbReference type="ARBA" id="ARBA00022448"/>
    </source>
</evidence>
<accession>A0AB40BV05</accession>
<protein>
    <submittedName>
        <fullName evidence="14">Glutamate receptor 2.7-like</fullName>
    </submittedName>
</protein>
<reference evidence="14" key="1">
    <citation type="submission" date="2025-08" db="UniProtKB">
        <authorList>
            <consortium name="RefSeq"/>
        </authorList>
    </citation>
    <scope>IDENTIFICATION</scope>
</reference>
<keyword evidence="4 11" id="KW-1133">Transmembrane helix</keyword>
<dbReference type="SUPFAM" id="SSF53822">
    <property type="entry name" value="Periplasmic binding protein-like I"/>
    <property type="match status" value="1"/>
</dbReference>
<dbReference type="GeneID" id="120267342"/>
<proteinExistence type="predicted"/>
<name>A0AB40BV05_DIOCR</name>
<evidence type="ECO:0000256" key="1">
    <source>
        <dbReference type="ARBA" id="ARBA00004141"/>
    </source>
</evidence>